<sequence>MLVRERLRGVGDGESEDHPLLDVMAAYVLTRSEFVIAEFQVEGVVSGGSSHISDLYFNVVERECMRAAGMLVHEWLRGVGDGESEDRPLLDVMAAYVLMRSEFVIAIKMSERTT</sequence>
<name>A0AAV7NJ39_PLEWA</name>
<organism evidence="1 2">
    <name type="scientific">Pleurodeles waltl</name>
    <name type="common">Iberian ribbed newt</name>
    <dbReference type="NCBI Taxonomy" id="8319"/>
    <lineage>
        <taxon>Eukaryota</taxon>
        <taxon>Metazoa</taxon>
        <taxon>Chordata</taxon>
        <taxon>Craniata</taxon>
        <taxon>Vertebrata</taxon>
        <taxon>Euteleostomi</taxon>
        <taxon>Amphibia</taxon>
        <taxon>Batrachia</taxon>
        <taxon>Caudata</taxon>
        <taxon>Salamandroidea</taxon>
        <taxon>Salamandridae</taxon>
        <taxon>Pleurodelinae</taxon>
        <taxon>Pleurodeles</taxon>
    </lineage>
</organism>
<gene>
    <name evidence="1" type="ORF">NDU88_004186</name>
</gene>
<evidence type="ECO:0000313" key="1">
    <source>
        <dbReference type="EMBL" id="KAJ1115966.1"/>
    </source>
</evidence>
<reference evidence="1" key="1">
    <citation type="journal article" date="2022" name="bioRxiv">
        <title>Sequencing and chromosome-scale assembly of the giantPleurodeles waltlgenome.</title>
        <authorList>
            <person name="Brown T."/>
            <person name="Elewa A."/>
            <person name="Iarovenko S."/>
            <person name="Subramanian E."/>
            <person name="Araus A.J."/>
            <person name="Petzold A."/>
            <person name="Susuki M."/>
            <person name="Suzuki K.-i.T."/>
            <person name="Hayashi T."/>
            <person name="Toyoda A."/>
            <person name="Oliveira C."/>
            <person name="Osipova E."/>
            <person name="Leigh N.D."/>
            <person name="Simon A."/>
            <person name="Yun M.H."/>
        </authorList>
    </citation>
    <scope>NUCLEOTIDE SEQUENCE</scope>
    <source>
        <strain evidence="1">20211129_DDA</strain>
        <tissue evidence="1">Liver</tissue>
    </source>
</reference>
<dbReference type="Proteomes" id="UP001066276">
    <property type="component" value="Chromosome 8"/>
</dbReference>
<dbReference type="AlphaFoldDB" id="A0AAV7NJ39"/>
<comment type="caution">
    <text evidence="1">The sequence shown here is derived from an EMBL/GenBank/DDBJ whole genome shotgun (WGS) entry which is preliminary data.</text>
</comment>
<protein>
    <submittedName>
        <fullName evidence="1">Uncharacterized protein</fullName>
    </submittedName>
</protein>
<dbReference type="EMBL" id="JANPWB010000012">
    <property type="protein sequence ID" value="KAJ1115966.1"/>
    <property type="molecule type" value="Genomic_DNA"/>
</dbReference>
<evidence type="ECO:0000313" key="2">
    <source>
        <dbReference type="Proteomes" id="UP001066276"/>
    </source>
</evidence>
<proteinExistence type="predicted"/>
<keyword evidence="2" id="KW-1185">Reference proteome</keyword>
<accession>A0AAV7NJ39</accession>